<name>Q9U6N6_BDECA</name>
<dbReference type="Gene3D" id="6.10.250.2500">
    <property type="match status" value="1"/>
</dbReference>
<evidence type="ECO:0000256" key="8">
    <source>
        <dbReference type="ARBA" id="ARBA00022837"/>
    </source>
</evidence>
<evidence type="ECO:0000256" key="6">
    <source>
        <dbReference type="ARBA" id="ARBA00022723"/>
    </source>
</evidence>
<keyword evidence="4 15" id="KW-0107">Calcium channel</keyword>
<evidence type="ECO:0000256" key="16">
    <source>
        <dbReference type="SAM" id="Phobius"/>
    </source>
</evidence>
<feature type="transmembrane region" description="Helical" evidence="16">
    <location>
        <begin position="17"/>
        <end position="39"/>
    </location>
</feature>
<evidence type="ECO:0000256" key="2">
    <source>
        <dbReference type="ARBA" id="ARBA00022448"/>
    </source>
</evidence>
<dbReference type="GO" id="GO:0005891">
    <property type="term" value="C:voltage-gated calcium channel complex"/>
    <property type="evidence" value="ECO:0007669"/>
    <property type="project" value="InterPro"/>
</dbReference>
<evidence type="ECO:0000256" key="4">
    <source>
        <dbReference type="ARBA" id="ARBA00022673"/>
    </source>
</evidence>
<dbReference type="PANTHER" id="PTHR45628">
    <property type="entry name" value="VOLTAGE-DEPENDENT CALCIUM CHANNEL TYPE A SUBUNIT ALPHA-1"/>
    <property type="match status" value="1"/>
</dbReference>
<evidence type="ECO:0000256" key="7">
    <source>
        <dbReference type="ARBA" id="ARBA00022737"/>
    </source>
</evidence>
<comment type="similarity">
    <text evidence="15">Belongs to the calcium channel alpha-1 subunit (TC 1.A.1.11) family.</text>
</comment>
<keyword evidence="2" id="KW-0813">Transport</keyword>
<keyword evidence="12 16" id="KW-0472">Membrane</keyword>
<feature type="non-terminal residue" evidence="18">
    <location>
        <position position="311"/>
    </location>
</feature>
<keyword evidence="8 15" id="KW-0106">Calcium</keyword>
<evidence type="ECO:0000256" key="10">
    <source>
        <dbReference type="ARBA" id="ARBA00022989"/>
    </source>
</evidence>
<dbReference type="SUPFAM" id="SSF81324">
    <property type="entry name" value="Voltage-gated potassium channels"/>
    <property type="match status" value="1"/>
</dbReference>
<dbReference type="InterPro" id="IPR027359">
    <property type="entry name" value="Volt_channel_dom_sf"/>
</dbReference>
<dbReference type="EMBL" id="AF182070">
    <property type="protein sequence ID" value="AAF00490.1"/>
    <property type="molecule type" value="mRNA"/>
</dbReference>
<evidence type="ECO:0000256" key="15">
    <source>
        <dbReference type="RuleBase" id="RU003808"/>
    </source>
</evidence>
<proteinExistence type="evidence at transcript level"/>
<feature type="domain" description="Ion transport" evidence="17">
    <location>
        <begin position="2"/>
        <end position="49"/>
    </location>
</feature>
<feature type="transmembrane region" description="Helical" evidence="16">
    <location>
        <begin position="230"/>
        <end position="250"/>
    </location>
</feature>
<evidence type="ECO:0000256" key="3">
    <source>
        <dbReference type="ARBA" id="ARBA00022568"/>
    </source>
</evidence>
<dbReference type="Gene3D" id="1.20.120.350">
    <property type="entry name" value="Voltage-gated potassium channels. Chain C"/>
    <property type="match status" value="1"/>
</dbReference>
<dbReference type="InterPro" id="IPR002077">
    <property type="entry name" value="VDCCAlpha1"/>
</dbReference>
<accession>Q9U6N6</accession>
<dbReference type="AlphaFoldDB" id="Q9U6N6"/>
<protein>
    <submittedName>
        <fullName evidence="18">Calcium channel alpha-1 subunit</fullName>
    </submittedName>
</protein>
<feature type="domain" description="Ion transport" evidence="17">
    <location>
        <begin position="167"/>
        <end position="311"/>
    </location>
</feature>
<reference evidence="18" key="1">
    <citation type="submission" date="1999-08" db="EMBL/GenBank/DDBJ databases">
        <title>Two calcium channel alpha-1 subunit cDNA fragments from the turbellarian flatworm Bdelloura candida.</title>
        <authorList>
            <person name="Greenberg R.M."/>
            <person name="Anderson P.A.V."/>
            <person name="White G.B."/>
            <person name="Edwards H."/>
        </authorList>
    </citation>
    <scope>NUCLEOTIDE SEQUENCE</scope>
</reference>
<dbReference type="InterPro" id="IPR005821">
    <property type="entry name" value="Ion_trans_dom"/>
</dbReference>
<evidence type="ECO:0000256" key="13">
    <source>
        <dbReference type="ARBA" id="ARBA00023180"/>
    </source>
</evidence>
<comment type="subcellular location">
    <subcellularLocation>
        <location evidence="1 15">Membrane</location>
        <topology evidence="1 15">Multi-pass membrane protein</topology>
    </subcellularLocation>
</comment>
<keyword evidence="14" id="KW-0407">Ion channel</keyword>
<dbReference type="GO" id="GO:0045202">
    <property type="term" value="C:synapse"/>
    <property type="evidence" value="ECO:0007669"/>
    <property type="project" value="GOC"/>
</dbReference>
<evidence type="ECO:0000256" key="5">
    <source>
        <dbReference type="ARBA" id="ARBA00022692"/>
    </source>
</evidence>
<evidence type="ECO:0000256" key="14">
    <source>
        <dbReference type="ARBA" id="ARBA00023303"/>
    </source>
</evidence>
<evidence type="ECO:0000256" key="12">
    <source>
        <dbReference type="ARBA" id="ARBA00023136"/>
    </source>
</evidence>
<feature type="transmembrane region" description="Helical" evidence="16">
    <location>
        <begin position="282"/>
        <end position="310"/>
    </location>
</feature>
<sequence length="311" mass="36348">TDIMYLMNKATASQLNAIYFVCIIVVGSFFMLNLILGVLSGEFAKERERVEKRRCYLKMREKQRERQFLDGYLNWVEVGEEIILAEGYIGAAKNGGRICCLPKKKNKDKNDSIVDKNELKNNNTEAGNDIEEEENSACCGEFATFLCCGTCLREMRLVVRHLIKTEFFYWLVVCIVLLNTICVAMEHYNQPRFLNVFLYYTDFVFLTMFLMEMLLKFFGLGFKEYFRSKFNVFDFIVVLLSAFEVIFQMFSKENSFGFSALRWVRLLRLLKLTRYWPSLRNLVFSLLSSVRSILSLLMLLGLFIFILTLLG</sequence>
<evidence type="ECO:0000256" key="11">
    <source>
        <dbReference type="ARBA" id="ARBA00023065"/>
    </source>
</evidence>
<keyword evidence="11" id="KW-0406">Ion transport</keyword>
<evidence type="ECO:0000256" key="1">
    <source>
        <dbReference type="ARBA" id="ARBA00004141"/>
    </source>
</evidence>
<feature type="transmembrane region" description="Helical" evidence="16">
    <location>
        <begin position="167"/>
        <end position="185"/>
    </location>
</feature>
<keyword evidence="10 16" id="KW-1133">Transmembrane helix</keyword>
<dbReference type="GO" id="GO:0008331">
    <property type="term" value="F:high voltage-gated calcium channel activity"/>
    <property type="evidence" value="ECO:0007669"/>
    <property type="project" value="TreeGrafter"/>
</dbReference>
<dbReference type="GO" id="GO:0098703">
    <property type="term" value="P:calcium ion import across plasma membrane"/>
    <property type="evidence" value="ECO:0007669"/>
    <property type="project" value="TreeGrafter"/>
</dbReference>
<dbReference type="FunFam" id="1.20.120.350:FF:000001">
    <property type="entry name" value="Voltage-dependent L-type calcium channel subunit alpha"/>
    <property type="match status" value="1"/>
</dbReference>
<evidence type="ECO:0000256" key="9">
    <source>
        <dbReference type="ARBA" id="ARBA00022882"/>
    </source>
</evidence>
<dbReference type="Gene3D" id="1.10.287.70">
    <property type="match status" value="1"/>
</dbReference>
<dbReference type="InterPro" id="IPR050599">
    <property type="entry name" value="VDCC_alpha-1_subunit"/>
</dbReference>
<evidence type="ECO:0000313" key="18">
    <source>
        <dbReference type="EMBL" id="AAF00490.1"/>
    </source>
</evidence>
<keyword evidence="13" id="KW-0325">Glycoprotein</keyword>
<keyword evidence="9 15" id="KW-0851">Voltage-gated channel</keyword>
<keyword evidence="3 15" id="KW-0109">Calcium transport</keyword>
<keyword evidence="7" id="KW-0677">Repeat</keyword>
<evidence type="ECO:0000259" key="17">
    <source>
        <dbReference type="Pfam" id="PF00520"/>
    </source>
</evidence>
<dbReference type="PANTHER" id="PTHR45628:SF7">
    <property type="entry name" value="VOLTAGE-DEPENDENT CALCIUM CHANNEL TYPE A SUBUNIT ALPHA-1"/>
    <property type="match status" value="1"/>
</dbReference>
<feature type="transmembrane region" description="Helical" evidence="16">
    <location>
        <begin position="197"/>
        <end position="218"/>
    </location>
</feature>
<organism evidence="18">
    <name type="scientific">Bdelloura candida</name>
    <name type="common">Horseshoe crab flatworm</name>
    <dbReference type="NCBI Taxonomy" id="46766"/>
    <lineage>
        <taxon>Eukaryota</taxon>
        <taxon>Metazoa</taxon>
        <taxon>Spiralia</taxon>
        <taxon>Lophotrochozoa</taxon>
        <taxon>Platyhelminthes</taxon>
        <taxon>Rhabditophora</taxon>
        <taxon>Seriata</taxon>
        <taxon>Tricladida</taxon>
        <taxon>Maricola</taxon>
        <taxon>Bdellouroidea</taxon>
        <taxon>Bdellouridae</taxon>
        <taxon>Bdellourinae</taxon>
        <taxon>Bdelloura</taxon>
    </lineage>
</organism>
<dbReference type="Pfam" id="PF00520">
    <property type="entry name" value="Ion_trans"/>
    <property type="match status" value="2"/>
</dbReference>
<dbReference type="PRINTS" id="PR00167">
    <property type="entry name" value="CACHANNEL"/>
</dbReference>
<dbReference type="GO" id="GO:0046872">
    <property type="term" value="F:metal ion binding"/>
    <property type="evidence" value="ECO:0007669"/>
    <property type="project" value="UniProtKB-KW"/>
</dbReference>
<keyword evidence="5 16" id="KW-0812">Transmembrane</keyword>
<dbReference type="GO" id="GO:0007268">
    <property type="term" value="P:chemical synaptic transmission"/>
    <property type="evidence" value="ECO:0007669"/>
    <property type="project" value="TreeGrafter"/>
</dbReference>
<feature type="non-terminal residue" evidence="18">
    <location>
        <position position="1"/>
    </location>
</feature>
<keyword evidence="6" id="KW-0479">Metal-binding</keyword>